<accession>A0A0H2RWC4</accession>
<sequence>MQSPFEGYKQVEAFGPDEEYDEESTEEFCVTLDLGHIDQTLLPSSSTYRLIGLDTPTPFLQLSGVVLKGQHQTLLGTELLFADPIGEMITHAFSIRMTDTRYVWFKTREQAIVQAVHRVPSEENAKMWNFSQAQNAVYASRRFKSNR</sequence>
<dbReference type="GO" id="GO:0000127">
    <property type="term" value="C:transcription factor TFIIIC complex"/>
    <property type="evidence" value="ECO:0007669"/>
    <property type="project" value="TreeGrafter"/>
</dbReference>
<reference evidence="2 3" key="1">
    <citation type="submission" date="2015-04" db="EMBL/GenBank/DDBJ databases">
        <title>Complete genome sequence of Schizopora paradoxa KUC8140, a cosmopolitan wood degrader in East Asia.</title>
        <authorList>
            <consortium name="DOE Joint Genome Institute"/>
            <person name="Min B."/>
            <person name="Park H."/>
            <person name="Jang Y."/>
            <person name="Kim J.-J."/>
            <person name="Kim K.H."/>
            <person name="Pangilinan J."/>
            <person name="Lipzen A."/>
            <person name="Riley R."/>
            <person name="Grigoriev I.V."/>
            <person name="Spatafora J.W."/>
            <person name="Choi I.-G."/>
        </authorList>
    </citation>
    <scope>NUCLEOTIDE SEQUENCE [LARGE SCALE GENOMIC DNA]</scope>
    <source>
        <strain evidence="2 3">KUC8140</strain>
    </source>
</reference>
<dbReference type="EMBL" id="KQ086066">
    <property type="protein sequence ID" value="KLO09106.1"/>
    <property type="molecule type" value="Genomic_DNA"/>
</dbReference>
<dbReference type="InterPro" id="IPR042771">
    <property type="entry name" value="GTF3C6-like"/>
</dbReference>
<gene>
    <name evidence="2" type="ORF">SCHPADRAFT_834401</name>
</gene>
<dbReference type="Gene3D" id="2.60.40.4370">
    <property type="match status" value="1"/>
</dbReference>
<evidence type="ECO:0000259" key="1">
    <source>
        <dbReference type="Pfam" id="PF10419"/>
    </source>
</evidence>
<dbReference type="InParanoid" id="A0A0H2RWC4"/>
<feature type="domain" description="Transcription factor TFIIIC triple barrel" evidence="1">
    <location>
        <begin position="23"/>
        <end position="86"/>
    </location>
</feature>
<evidence type="ECO:0000313" key="3">
    <source>
        <dbReference type="Proteomes" id="UP000053477"/>
    </source>
</evidence>
<dbReference type="Proteomes" id="UP000053477">
    <property type="component" value="Unassembled WGS sequence"/>
</dbReference>
<proteinExistence type="predicted"/>
<dbReference type="PANTHER" id="PTHR21860:SF2">
    <property type="entry name" value="GENERAL TRANSCRIPTION FACTOR 3C POLYPEPTIDE 6"/>
    <property type="match status" value="1"/>
</dbReference>
<organism evidence="2 3">
    <name type="scientific">Schizopora paradoxa</name>
    <dbReference type="NCBI Taxonomy" id="27342"/>
    <lineage>
        <taxon>Eukaryota</taxon>
        <taxon>Fungi</taxon>
        <taxon>Dikarya</taxon>
        <taxon>Basidiomycota</taxon>
        <taxon>Agaricomycotina</taxon>
        <taxon>Agaricomycetes</taxon>
        <taxon>Hymenochaetales</taxon>
        <taxon>Schizoporaceae</taxon>
        <taxon>Schizopora</taxon>
    </lineage>
</organism>
<dbReference type="Pfam" id="PF10419">
    <property type="entry name" value="TFIIIC_sub6"/>
    <property type="match status" value="1"/>
</dbReference>
<dbReference type="InterPro" id="IPR019481">
    <property type="entry name" value="TFIIIC_triple_barrel"/>
</dbReference>
<dbReference type="OrthoDB" id="1877767at2759"/>
<dbReference type="GO" id="GO:0006383">
    <property type="term" value="P:transcription by RNA polymerase III"/>
    <property type="evidence" value="ECO:0007669"/>
    <property type="project" value="InterPro"/>
</dbReference>
<protein>
    <recommendedName>
        <fullName evidence="1">Transcription factor TFIIIC triple barrel domain-containing protein</fullName>
    </recommendedName>
</protein>
<name>A0A0H2RWC4_9AGAM</name>
<dbReference type="AlphaFoldDB" id="A0A0H2RWC4"/>
<dbReference type="PANTHER" id="PTHR21860">
    <property type="entry name" value="TRANSCRIPTION INITIATION FACTOR IIIC TFIIIC , POLYPEPTIDE 6-RELATED"/>
    <property type="match status" value="1"/>
</dbReference>
<dbReference type="STRING" id="27342.A0A0H2RWC4"/>
<keyword evidence="3" id="KW-1185">Reference proteome</keyword>
<evidence type="ECO:0000313" key="2">
    <source>
        <dbReference type="EMBL" id="KLO09106.1"/>
    </source>
</evidence>